<name>A0A9P1BR56_9DINO</name>
<dbReference type="EMBL" id="CAMXCT030000376">
    <property type="protein sequence ID" value="CAL4765250.1"/>
    <property type="molecule type" value="Genomic_DNA"/>
</dbReference>
<evidence type="ECO:0000313" key="4">
    <source>
        <dbReference type="EMBL" id="CAL4765250.1"/>
    </source>
</evidence>
<evidence type="ECO:0000313" key="2">
    <source>
        <dbReference type="EMBL" id="CAI3977938.1"/>
    </source>
</evidence>
<feature type="region of interest" description="Disordered" evidence="1">
    <location>
        <begin position="250"/>
        <end position="290"/>
    </location>
</feature>
<reference evidence="2" key="1">
    <citation type="submission" date="2022-10" db="EMBL/GenBank/DDBJ databases">
        <authorList>
            <person name="Chen Y."/>
            <person name="Dougan E. K."/>
            <person name="Chan C."/>
            <person name="Rhodes N."/>
            <person name="Thang M."/>
        </authorList>
    </citation>
    <scope>NUCLEOTIDE SEQUENCE</scope>
</reference>
<dbReference type="AlphaFoldDB" id="A0A9P1BR56"/>
<accession>A0A9P1BR56</accession>
<dbReference type="EMBL" id="CAMXCT010000376">
    <property type="protein sequence ID" value="CAI3977938.1"/>
    <property type="molecule type" value="Genomic_DNA"/>
</dbReference>
<feature type="region of interest" description="Disordered" evidence="1">
    <location>
        <begin position="25"/>
        <end position="57"/>
    </location>
</feature>
<evidence type="ECO:0000313" key="3">
    <source>
        <dbReference type="EMBL" id="CAL1131313.1"/>
    </source>
</evidence>
<organism evidence="2">
    <name type="scientific">Cladocopium goreaui</name>
    <dbReference type="NCBI Taxonomy" id="2562237"/>
    <lineage>
        <taxon>Eukaryota</taxon>
        <taxon>Sar</taxon>
        <taxon>Alveolata</taxon>
        <taxon>Dinophyceae</taxon>
        <taxon>Suessiales</taxon>
        <taxon>Symbiodiniaceae</taxon>
        <taxon>Cladocopium</taxon>
    </lineage>
</organism>
<dbReference type="EMBL" id="CAMXCT020000376">
    <property type="protein sequence ID" value="CAL1131313.1"/>
    <property type="molecule type" value="Genomic_DNA"/>
</dbReference>
<reference evidence="3" key="2">
    <citation type="submission" date="2024-04" db="EMBL/GenBank/DDBJ databases">
        <authorList>
            <person name="Chen Y."/>
            <person name="Shah S."/>
            <person name="Dougan E. K."/>
            <person name="Thang M."/>
            <person name="Chan C."/>
        </authorList>
    </citation>
    <scope>NUCLEOTIDE SEQUENCE [LARGE SCALE GENOMIC DNA]</scope>
</reference>
<sequence>MGPKVVPPPAKAVLAKAVPRIVRPPRPVLPKVHAHGRGGGGPGPLQPGRVTPGSWKAAGPLPVGRVVAGDPISFEEVDKAPLAQEMEIEKEKEKEKEKEIGKATSMEMETAVEKDIIMEKATSMEMEPAVEKDIIMEKATSMEMEPAVEKDNMEKATSMEMESAVEKDMETATSMEMETVVEKELETATESEENIDQATGLRAKSAAAQAPVSLRRFQRGVGESDAAGFFIPINYGINWQAVRESRLTRAGSGTMDTPTPNHDDPSPLESSDWRPSGYVPTRDQADAAEPPSPALLQFWSKFKVPAAVPVATPPRARSTDAVGVDTVASTLPDVESYHPDNQLGSEVSGTPSGPVALALTRATTVDLLSPSAPPGSVASQKLEDVDAAVQNSAVKKKLKEVQESAKGTNSWEWEKLYDQFTACGGDWLKSELVLEAKDSKETSKFGRWKTMSKLELLERYKDSDLVDDLIQRKTDQKMYQADENFPTREVEPVCICSCCQHWHLYSCDKTLSCLNTHYLHKHPARICESIGSGPPVKKRMPSAMWSLWALPREELELARLLGIWCRSPRTTDLTPSQYHCICHLLYIYI</sequence>
<proteinExistence type="predicted"/>
<gene>
    <name evidence="2" type="ORF">C1SCF055_LOCUS6035</name>
</gene>
<keyword evidence="5" id="KW-1185">Reference proteome</keyword>
<evidence type="ECO:0000256" key="1">
    <source>
        <dbReference type="SAM" id="MobiDB-lite"/>
    </source>
</evidence>
<dbReference type="Proteomes" id="UP001152797">
    <property type="component" value="Unassembled WGS sequence"/>
</dbReference>
<comment type="caution">
    <text evidence="2">The sequence shown here is derived from an EMBL/GenBank/DDBJ whole genome shotgun (WGS) entry which is preliminary data.</text>
</comment>
<protein>
    <submittedName>
        <fullName evidence="4">Dynein heavy chain-like protein 2</fullName>
    </submittedName>
</protein>
<evidence type="ECO:0000313" key="5">
    <source>
        <dbReference type="Proteomes" id="UP001152797"/>
    </source>
</evidence>